<evidence type="ECO:0000313" key="2">
    <source>
        <dbReference type="Proteomes" id="UP001107961"/>
    </source>
</evidence>
<dbReference type="Proteomes" id="UP001107961">
    <property type="component" value="Unassembled WGS sequence"/>
</dbReference>
<proteinExistence type="predicted"/>
<dbReference type="GeneID" id="94686797"/>
<dbReference type="RefSeq" id="WP_022995940.1">
    <property type="nucleotide sequence ID" value="NZ_CP102389.1"/>
</dbReference>
<protein>
    <submittedName>
        <fullName evidence="1">Uncharacterized protein</fullName>
    </submittedName>
</protein>
<comment type="caution">
    <text evidence="1">The sequence shown here is derived from an EMBL/GenBank/DDBJ whole genome shotgun (WGS) entry which is preliminary data.</text>
</comment>
<accession>A0A9Q3W4Y5</accession>
<gene>
    <name evidence="1" type="ORF">LZG35_11525</name>
</gene>
<keyword evidence="2" id="KW-1185">Reference proteome</keyword>
<evidence type="ECO:0000313" key="1">
    <source>
        <dbReference type="EMBL" id="MCE7509268.1"/>
    </source>
</evidence>
<organism evidence="1 2">
    <name type="scientific">Alloalcanivorax xenomutans</name>
    <dbReference type="NCBI Taxonomy" id="1094342"/>
    <lineage>
        <taxon>Bacteria</taxon>
        <taxon>Pseudomonadati</taxon>
        <taxon>Pseudomonadota</taxon>
        <taxon>Gammaproteobacteria</taxon>
        <taxon>Oceanospirillales</taxon>
        <taxon>Alcanivoracaceae</taxon>
        <taxon>Alloalcanivorax</taxon>
    </lineage>
</organism>
<dbReference type="EMBL" id="JAJVKT010000012">
    <property type="protein sequence ID" value="MCE7509268.1"/>
    <property type="molecule type" value="Genomic_DNA"/>
</dbReference>
<sequence length="222" mass="23965">MSDTLYVAFPASETLCQRIDAFLAKMRDDPSGNHAADLDGITDPFIDEVLHTYFTGPIEAVNARGTAVNMIMGAMKVIQKAAHGLAGRLMRKASVEEQQALAQHFSSLRLEKDGGVFVGYPLPADLAERANQVFESFANGEGEMAQLVEVMHGITDGAIENYLDKTLGSLKLGAINRGLVSTARATINKASASAVDKGLPAMERSHRKPVVAYYQSLLHRFG</sequence>
<name>A0A9Q3W4Y5_9GAMM</name>
<reference evidence="1" key="1">
    <citation type="submission" date="2022-01" db="EMBL/GenBank/DDBJ databases">
        <authorList>
            <person name="Karlyshev A.V."/>
            <person name="Jaspars M."/>
        </authorList>
    </citation>
    <scope>NUCLEOTIDE SEQUENCE</scope>
    <source>
        <strain evidence="1">AGSA3-2</strain>
    </source>
</reference>
<dbReference type="AlphaFoldDB" id="A0A9Q3W4Y5"/>